<evidence type="ECO:0008006" key="4">
    <source>
        <dbReference type="Google" id="ProtNLM"/>
    </source>
</evidence>
<accession>A0ABP9YMY5</accession>
<organism evidence="2 3">
    <name type="scientific">Mucor flavus</name>
    <dbReference type="NCBI Taxonomy" id="439312"/>
    <lineage>
        <taxon>Eukaryota</taxon>
        <taxon>Fungi</taxon>
        <taxon>Fungi incertae sedis</taxon>
        <taxon>Mucoromycota</taxon>
        <taxon>Mucoromycotina</taxon>
        <taxon>Mucoromycetes</taxon>
        <taxon>Mucorales</taxon>
        <taxon>Mucorineae</taxon>
        <taxon>Mucoraceae</taxon>
        <taxon>Mucor</taxon>
    </lineage>
</organism>
<proteinExistence type="predicted"/>
<feature type="compositionally biased region" description="Basic and acidic residues" evidence="1">
    <location>
        <begin position="253"/>
        <end position="263"/>
    </location>
</feature>
<evidence type="ECO:0000313" key="3">
    <source>
        <dbReference type="Proteomes" id="UP001473302"/>
    </source>
</evidence>
<dbReference type="PANTHER" id="PTHR13011">
    <property type="entry name" value="TFIIF-ALPHA"/>
    <property type="match status" value="1"/>
</dbReference>
<evidence type="ECO:0000313" key="2">
    <source>
        <dbReference type="EMBL" id="GAA5808229.1"/>
    </source>
</evidence>
<sequence length="403" mass="46289">MSFYALEHRMITRILITLNSLSRKKNCVPLGVFQSYKFRPKRNFKPLASEQSKKQREREDGRWMTLKREKQRTESTDIVRPNKLKLVDTRDTNAGSDDEGNNRQDSDMDDFDFDGDFQDDDEAAAEHEVEDEEVQDCKDRVQKEIKYFTTGNQVFDEDYDEIGKLTSEGKQMRKLVRNLEKNHGYESDDGDDTDPYASSVSLYRVHSASILKSMNEELDSDANDEDGKKDNKKEKKNTALKRKAVGPPLKLTMPKEGKSKPIDRSGLPSLYTNKREKTPAGRITASPVRSSSLLKEARPSSPLNKSSSPSRPPRRALPTHSPPSGENSRKRKMTETAAVKQEVIDTLRGHPMTIRDFLRNFRKRIRKNDQNHRIITELLQKLARRSVSADPSTRKLILKAEYQ</sequence>
<dbReference type="Proteomes" id="UP001473302">
    <property type="component" value="Unassembled WGS sequence"/>
</dbReference>
<gene>
    <name evidence="2" type="ORF">MFLAVUS_001614</name>
</gene>
<evidence type="ECO:0000256" key="1">
    <source>
        <dbReference type="SAM" id="MobiDB-lite"/>
    </source>
</evidence>
<protein>
    <recommendedName>
        <fullName evidence="4">Transcription initiation factor IIF subunit alpha</fullName>
    </recommendedName>
</protein>
<dbReference type="EMBL" id="BAABUK010000003">
    <property type="protein sequence ID" value="GAA5808229.1"/>
    <property type="molecule type" value="Genomic_DNA"/>
</dbReference>
<feature type="compositionally biased region" description="Acidic residues" evidence="1">
    <location>
        <begin position="107"/>
        <end position="118"/>
    </location>
</feature>
<feature type="compositionally biased region" description="Basic and acidic residues" evidence="1">
    <location>
        <begin position="225"/>
        <end position="237"/>
    </location>
</feature>
<dbReference type="InterPro" id="IPR008851">
    <property type="entry name" value="TFIIF-alpha"/>
</dbReference>
<dbReference type="PANTHER" id="PTHR13011:SF0">
    <property type="entry name" value="GENERAL TRANSCRIPTION FACTOR IIF SUBUNIT 1"/>
    <property type="match status" value="1"/>
</dbReference>
<feature type="region of interest" description="Disordered" evidence="1">
    <location>
        <begin position="44"/>
        <end position="118"/>
    </location>
</feature>
<feature type="region of interest" description="Disordered" evidence="1">
    <location>
        <begin position="215"/>
        <end position="336"/>
    </location>
</feature>
<reference evidence="2 3" key="1">
    <citation type="submission" date="2024-04" db="EMBL/GenBank/DDBJ databases">
        <title>genome sequences of Mucor flavus KT1a and Helicostylum pulchrum KT1b strains isolated from the surface of a dry-aged beef.</title>
        <authorList>
            <person name="Toyotome T."/>
            <person name="Hosono M."/>
            <person name="Torimaru M."/>
            <person name="Fukuda K."/>
            <person name="Mikami N."/>
        </authorList>
    </citation>
    <scope>NUCLEOTIDE SEQUENCE [LARGE SCALE GENOMIC DNA]</scope>
    <source>
        <strain evidence="2 3">KT1a</strain>
    </source>
</reference>
<keyword evidence="3" id="KW-1185">Reference proteome</keyword>
<comment type="caution">
    <text evidence="2">The sequence shown here is derived from an EMBL/GenBank/DDBJ whole genome shotgun (WGS) entry which is preliminary data.</text>
</comment>
<feature type="compositionally biased region" description="Basic and acidic residues" evidence="1">
    <location>
        <begin position="51"/>
        <end position="77"/>
    </location>
</feature>
<name>A0ABP9YMY5_9FUNG</name>
<feature type="compositionally biased region" description="Low complexity" evidence="1">
    <location>
        <begin position="299"/>
        <end position="309"/>
    </location>
</feature>